<dbReference type="InterPro" id="IPR039424">
    <property type="entry name" value="SBP_5"/>
</dbReference>
<accession>A0A2T2WD94</accession>
<dbReference type="Gene3D" id="3.40.190.10">
    <property type="entry name" value="Periplasmic binding protein-like II"/>
    <property type="match status" value="1"/>
</dbReference>
<evidence type="ECO:0000313" key="5">
    <source>
        <dbReference type="EMBL" id="PSR20190.1"/>
    </source>
</evidence>
<dbReference type="Pfam" id="PF00496">
    <property type="entry name" value="SBP_bac_5"/>
    <property type="match status" value="1"/>
</dbReference>
<dbReference type="Proteomes" id="UP000241848">
    <property type="component" value="Unassembled WGS sequence"/>
</dbReference>
<reference evidence="5 6" key="1">
    <citation type="journal article" date="2014" name="BMC Genomics">
        <title>Comparison of environmental and isolate Sulfobacillus genomes reveals diverse carbon, sulfur, nitrogen, and hydrogen metabolisms.</title>
        <authorList>
            <person name="Justice N.B."/>
            <person name="Norman A."/>
            <person name="Brown C.T."/>
            <person name="Singh A."/>
            <person name="Thomas B.C."/>
            <person name="Banfield J.F."/>
        </authorList>
    </citation>
    <scope>NUCLEOTIDE SEQUENCE [LARGE SCALE GENOMIC DNA]</scope>
    <source>
        <strain evidence="5">AMDSBA3</strain>
    </source>
</reference>
<evidence type="ECO:0000256" key="2">
    <source>
        <dbReference type="ARBA" id="ARBA00022448"/>
    </source>
</evidence>
<dbReference type="GO" id="GO:1904680">
    <property type="term" value="F:peptide transmembrane transporter activity"/>
    <property type="evidence" value="ECO:0007669"/>
    <property type="project" value="TreeGrafter"/>
</dbReference>
<dbReference type="PANTHER" id="PTHR30290">
    <property type="entry name" value="PERIPLASMIC BINDING COMPONENT OF ABC TRANSPORTER"/>
    <property type="match status" value="1"/>
</dbReference>
<comment type="similarity">
    <text evidence="1">Belongs to the bacterial solute-binding protein 5 family.</text>
</comment>
<gene>
    <name evidence="5" type="ORF">C7B45_16010</name>
</gene>
<dbReference type="AlphaFoldDB" id="A0A2T2WD94"/>
<feature type="domain" description="Solute-binding protein family 5" evidence="4">
    <location>
        <begin position="88"/>
        <end position="178"/>
    </location>
</feature>
<comment type="caution">
    <text evidence="5">The sequence shown here is derived from an EMBL/GenBank/DDBJ whole genome shotgun (WGS) entry which is preliminary data.</text>
</comment>
<proteinExistence type="inferred from homology"/>
<evidence type="ECO:0000259" key="4">
    <source>
        <dbReference type="Pfam" id="PF00496"/>
    </source>
</evidence>
<dbReference type="PANTHER" id="PTHR30290:SF9">
    <property type="entry name" value="OLIGOPEPTIDE-BINDING PROTEIN APPA"/>
    <property type="match status" value="1"/>
</dbReference>
<protein>
    <recommendedName>
        <fullName evidence="4">Solute-binding protein family 5 domain-containing protein</fullName>
    </recommendedName>
</protein>
<organism evidence="5 6">
    <name type="scientific">Sulfobacillus acidophilus</name>
    <dbReference type="NCBI Taxonomy" id="53633"/>
    <lineage>
        <taxon>Bacteria</taxon>
        <taxon>Bacillati</taxon>
        <taxon>Bacillota</taxon>
        <taxon>Clostridia</taxon>
        <taxon>Eubacteriales</taxon>
        <taxon>Clostridiales Family XVII. Incertae Sedis</taxon>
        <taxon>Sulfobacillus</taxon>
    </lineage>
</organism>
<keyword evidence="3" id="KW-0732">Signal</keyword>
<dbReference type="EMBL" id="PXYV01000078">
    <property type="protein sequence ID" value="PSR20190.1"/>
    <property type="molecule type" value="Genomic_DNA"/>
</dbReference>
<dbReference type="InterPro" id="IPR000914">
    <property type="entry name" value="SBP_5_dom"/>
</dbReference>
<evidence type="ECO:0000313" key="6">
    <source>
        <dbReference type="Proteomes" id="UP000241848"/>
    </source>
</evidence>
<dbReference type="SUPFAM" id="SSF53850">
    <property type="entry name" value="Periplasmic binding protein-like II"/>
    <property type="match status" value="1"/>
</dbReference>
<evidence type="ECO:0000256" key="3">
    <source>
        <dbReference type="ARBA" id="ARBA00022729"/>
    </source>
</evidence>
<keyword evidence="2" id="KW-0813">Transport</keyword>
<dbReference type="GO" id="GO:0015833">
    <property type="term" value="P:peptide transport"/>
    <property type="evidence" value="ECO:0007669"/>
    <property type="project" value="TreeGrafter"/>
</dbReference>
<evidence type="ECO:0000256" key="1">
    <source>
        <dbReference type="ARBA" id="ARBA00005695"/>
    </source>
</evidence>
<name>A0A2T2WD94_9FIRM</name>
<sequence length="200" mass="21233">MNRVSKAVVGVALGATVLGLGIPGGRTLAATPRKGGTAVIALLAQSAPNWYFPIVPNTDYFAANAQAIAMIYKPLILMGPNDSPDFSQSLAKSVTWNKSGTVYTVSLNPKWHWSNGQAVTSKDVVFTWQVALAASQSKAPWIYGGAGIGGVPARIKSVVAKGPYKVIVTLNQPSNQQWFIRNGLGQFFGVAPASVWDKYP</sequence>